<evidence type="ECO:0000313" key="2">
    <source>
        <dbReference type="Proteomes" id="UP000199501"/>
    </source>
</evidence>
<dbReference type="AlphaFoldDB" id="A0A1G6J1K7"/>
<dbReference type="OrthoDB" id="3701291at2"/>
<dbReference type="RefSeq" id="WP_091447065.1">
    <property type="nucleotide sequence ID" value="NZ_FMZZ01000001.1"/>
</dbReference>
<protein>
    <submittedName>
        <fullName evidence="1">Uncharacterized protein</fullName>
    </submittedName>
</protein>
<gene>
    <name evidence="1" type="ORF">SAMN05216174_101166</name>
</gene>
<proteinExistence type="predicted"/>
<accession>A0A1G6J1K7</accession>
<sequence>MAITAAPTHMPVTLPVRPLPAATPEPERLGARLQAAIARALARPSAAEAELRAGLAWTAARGETCRITGPVGDVRRAIEALRADDAASARVALRDALIGLRDAPFVPVPRAEPRTPRRRSK</sequence>
<dbReference type="Proteomes" id="UP000199501">
    <property type="component" value="Unassembled WGS sequence"/>
</dbReference>
<dbReference type="STRING" id="1271860.SAMN05216174_101166"/>
<evidence type="ECO:0000313" key="1">
    <source>
        <dbReference type="EMBL" id="SDC11866.1"/>
    </source>
</evidence>
<dbReference type="EMBL" id="FMZZ01000001">
    <property type="protein sequence ID" value="SDC11866.1"/>
    <property type="molecule type" value="Genomic_DNA"/>
</dbReference>
<name>A0A1G6J1K7_9PSEU</name>
<reference evidence="2" key="1">
    <citation type="submission" date="2016-10" db="EMBL/GenBank/DDBJ databases">
        <authorList>
            <person name="Varghese N."/>
            <person name="Submissions S."/>
        </authorList>
    </citation>
    <scope>NUCLEOTIDE SEQUENCE [LARGE SCALE GENOMIC DNA]</scope>
    <source>
        <strain evidence="2">IBRC-M 10403</strain>
    </source>
</reference>
<organism evidence="1 2">
    <name type="scientific">Actinokineospora iranica</name>
    <dbReference type="NCBI Taxonomy" id="1271860"/>
    <lineage>
        <taxon>Bacteria</taxon>
        <taxon>Bacillati</taxon>
        <taxon>Actinomycetota</taxon>
        <taxon>Actinomycetes</taxon>
        <taxon>Pseudonocardiales</taxon>
        <taxon>Pseudonocardiaceae</taxon>
        <taxon>Actinokineospora</taxon>
    </lineage>
</organism>
<keyword evidence="2" id="KW-1185">Reference proteome</keyword>